<proteinExistence type="predicted"/>
<name>A0ABQ7KU30_BRACM</name>
<gene>
    <name evidence="1" type="primary">A10p026900.1_BraROA</name>
    <name evidence="1" type="ORF">IGI04_041184</name>
</gene>
<sequence length="168" mass="19107">MHEITLSPVTEKQTKQSINGFELPCDWSWFVKGSVSPGRTDFFVTTYIDLVNRYPLAVLTPNVDESMVQKVLNCEVDEQNAWPLCQTVNIIRLIRFILSGSGSRYITCIWFHLVWQCFLSWAQQLKLGPVTPTHLGMHMAFTKHKILNLTSDVIECLGESLEDTCPAS</sequence>
<organism evidence="1 2">
    <name type="scientific">Brassica rapa subsp. trilocularis</name>
    <dbReference type="NCBI Taxonomy" id="1813537"/>
    <lineage>
        <taxon>Eukaryota</taxon>
        <taxon>Viridiplantae</taxon>
        <taxon>Streptophyta</taxon>
        <taxon>Embryophyta</taxon>
        <taxon>Tracheophyta</taxon>
        <taxon>Spermatophyta</taxon>
        <taxon>Magnoliopsida</taxon>
        <taxon>eudicotyledons</taxon>
        <taxon>Gunneridae</taxon>
        <taxon>Pentapetalae</taxon>
        <taxon>rosids</taxon>
        <taxon>malvids</taxon>
        <taxon>Brassicales</taxon>
        <taxon>Brassicaceae</taxon>
        <taxon>Brassiceae</taxon>
        <taxon>Brassica</taxon>
    </lineage>
</organism>
<dbReference type="Proteomes" id="UP000823674">
    <property type="component" value="Chromosome A10"/>
</dbReference>
<protein>
    <submittedName>
        <fullName evidence="1">Uncharacterized protein</fullName>
    </submittedName>
</protein>
<evidence type="ECO:0000313" key="2">
    <source>
        <dbReference type="Proteomes" id="UP000823674"/>
    </source>
</evidence>
<reference evidence="1 2" key="1">
    <citation type="submission" date="2021-03" db="EMBL/GenBank/DDBJ databases">
        <authorList>
            <person name="King G.J."/>
            <person name="Bancroft I."/>
            <person name="Baten A."/>
            <person name="Bloomfield J."/>
            <person name="Borpatragohain P."/>
            <person name="He Z."/>
            <person name="Irish N."/>
            <person name="Irwin J."/>
            <person name="Liu K."/>
            <person name="Mauleon R.P."/>
            <person name="Moore J."/>
            <person name="Morris R."/>
            <person name="Ostergaard L."/>
            <person name="Wang B."/>
            <person name="Wells R."/>
        </authorList>
    </citation>
    <scope>NUCLEOTIDE SEQUENCE [LARGE SCALE GENOMIC DNA]</scope>
    <source>
        <strain evidence="1">R-o-18</strain>
        <tissue evidence="1">Leaf</tissue>
    </source>
</reference>
<evidence type="ECO:0000313" key="1">
    <source>
        <dbReference type="EMBL" id="KAG5376588.1"/>
    </source>
</evidence>
<keyword evidence="2" id="KW-1185">Reference proteome</keyword>
<dbReference type="EMBL" id="JADBGQ010000010">
    <property type="protein sequence ID" value="KAG5376588.1"/>
    <property type="molecule type" value="Genomic_DNA"/>
</dbReference>
<accession>A0ABQ7KU30</accession>
<comment type="caution">
    <text evidence="1">The sequence shown here is derived from an EMBL/GenBank/DDBJ whole genome shotgun (WGS) entry which is preliminary data.</text>
</comment>